<dbReference type="RefSeq" id="WP_255944419.1">
    <property type="nucleotide sequence ID" value="NZ_CP050468.1"/>
</dbReference>
<dbReference type="AlphaFoldDB" id="A0AAE9SRD1"/>
<organism evidence="1 2">
    <name type="scientific">Vibrio campbellii</name>
    <dbReference type="NCBI Taxonomy" id="680"/>
    <lineage>
        <taxon>Bacteria</taxon>
        <taxon>Pseudomonadati</taxon>
        <taxon>Pseudomonadota</taxon>
        <taxon>Gammaproteobacteria</taxon>
        <taxon>Vibrionales</taxon>
        <taxon>Vibrionaceae</taxon>
        <taxon>Vibrio</taxon>
    </lineage>
</organism>
<gene>
    <name evidence="1" type="ORF">HB761_21505</name>
</gene>
<reference evidence="1" key="1">
    <citation type="submission" date="2020-03" db="EMBL/GenBank/DDBJ databases">
        <title>Five strains of Vibrio campbellii isolated from Mariana Trench.</title>
        <authorList>
            <person name="Liang J."/>
            <person name="Zhang X.-H."/>
        </authorList>
    </citation>
    <scope>NUCLEOTIDE SEQUENCE</scope>
    <source>
        <strain evidence="1">LJC014</strain>
    </source>
</reference>
<protein>
    <submittedName>
        <fullName evidence="1">Uncharacterized protein</fullName>
    </submittedName>
</protein>
<evidence type="ECO:0000313" key="2">
    <source>
        <dbReference type="Proteomes" id="UP001058687"/>
    </source>
</evidence>
<proteinExistence type="predicted"/>
<dbReference type="EMBL" id="CP050468">
    <property type="protein sequence ID" value="UTZ29215.1"/>
    <property type="molecule type" value="Genomic_DNA"/>
</dbReference>
<name>A0AAE9SRD1_9VIBR</name>
<evidence type="ECO:0000313" key="1">
    <source>
        <dbReference type="EMBL" id="UTZ29215.1"/>
    </source>
</evidence>
<dbReference type="Proteomes" id="UP001058687">
    <property type="component" value="Chromosome 2"/>
</dbReference>
<accession>A0AAE9SRD1</accession>
<sequence length="57" mass="6655">MTYILAKGMGRQNGWRYMLREQTIDESITDQYIQGRMFTDAVNSDPEVPKSLNDEQL</sequence>